<comment type="caution">
    <text evidence="2">The sequence shown here is derived from an EMBL/GenBank/DDBJ whole genome shotgun (WGS) entry which is preliminary data.</text>
</comment>
<proteinExistence type="predicted"/>
<evidence type="ECO:0000256" key="1">
    <source>
        <dbReference type="SAM" id="MobiDB-lite"/>
    </source>
</evidence>
<sequence>MTGTNSIDQTALDAFGDFPDFSTPPPLEPDTGSPVSSRRSAAFSLSPLTPQRRLGEPIVEEVPFTPTSLSHQNYVRQKINEITAHLEEQGAKVGVVLYSLQDHMMRFQEGSPY</sequence>
<organism evidence="2 3">
    <name type="scientific">Meristemomyces frigidus</name>
    <dbReference type="NCBI Taxonomy" id="1508187"/>
    <lineage>
        <taxon>Eukaryota</taxon>
        <taxon>Fungi</taxon>
        <taxon>Dikarya</taxon>
        <taxon>Ascomycota</taxon>
        <taxon>Pezizomycotina</taxon>
        <taxon>Dothideomycetes</taxon>
        <taxon>Dothideomycetidae</taxon>
        <taxon>Mycosphaerellales</taxon>
        <taxon>Teratosphaeriaceae</taxon>
        <taxon>Meristemomyces</taxon>
    </lineage>
</organism>
<protein>
    <submittedName>
        <fullName evidence="2">Uncharacterized protein</fullName>
    </submittedName>
</protein>
<accession>A0AAN7TFF3</accession>
<reference evidence="2" key="1">
    <citation type="submission" date="2023-08" db="EMBL/GenBank/DDBJ databases">
        <title>Black Yeasts Isolated from many extreme environments.</title>
        <authorList>
            <person name="Coleine C."/>
            <person name="Stajich J.E."/>
            <person name="Selbmann L."/>
        </authorList>
    </citation>
    <scope>NUCLEOTIDE SEQUENCE</scope>
    <source>
        <strain evidence="2">CCFEE 5401</strain>
    </source>
</reference>
<evidence type="ECO:0000313" key="2">
    <source>
        <dbReference type="EMBL" id="KAK5112034.1"/>
    </source>
</evidence>
<dbReference type="EMBL" id="JAVRRL010000034">
    <property type="protein sequence ID" value="KAK5112034.1"/>
    <property type="molecule type" value="Genomic_DNA"/>
</dbReference>
<feature type="region of interest" description="Disordered" evidence="1">
    <location>
        <begin position="1"/>
        <end position="57"/>
    </location>
</feature>
<dbReference type="AlphaFoldDB" id="A0AAN7TFF3"/>
<evidence type="ECO:0000313" key="3">
    <source>
        <dbReference type="Proteomes" id="UP001310890"/>
    </source>
</evidence>
<name>A0AAN7TFF3_9PEZI</name>
<gene>
    <name evidence="2" type="ORF">LTR62_004568</name>
</gene>
<dbReference type="Proteomes" id="UP001310890">
    <property type="component" value="Unassembled WGS sequence"/>
</dbReference>